<sequence>MSDVHIRPMQPGDLEAAERLSSDSFLELDRSTFPPAWPTPSGRGEAHRLDWVRRTSHFLTTDPGGCWVAEDESGMVGFATSLAREDIWILATYAVRPGSQGRGIGSRLLDAAEEHGRDCRRAMLSSSVDPKAVRRYRLAGFSLHPQMFLAGALDRSLVPAVRGVEEGDGSDLDLLHAVDRHTRGASHGPDHELLSATCRLLVVQEGERAGYAYADHAGRLQLLAATDAPTATRLLWTVLADGPDEARVGHVTHANEWAVDVAIAARLDVWTFGYLGLRHMAPPAPYLHSGAML</sequence>
<dbReference type="Pfam" id="PF00583">
    <property type="entry name" value="Acetyltransf_1"/>
    <property type="match status" value="1"/>
</dbReference>
<evidence type="ECO:0000259" key="3">
    <source>
        <dbReference type="PROSITE" id="PS51186"/>
    </source>
</evidence>
<dbReference type="PANTHER" id="PTHR43877">
    <property type="entry name" value="AMINOALKYLPHOSPHONATE N-ACETYLTRANSFERASE-RELATED-RELATED"/>
    <property type="match status" value="1"/>
</dbReference>
<name>A0A6J6P2K4_9ZZZZ</name>
<evidence type="ECO:0000313" key="4">
    <source>
        <dbReference type="EMBL" id="CAB4692532.1"/>
    </source>
</evidence>
<proteinExistence type="predicted"/>
<dbReference type="AlphaFoldDB" id="A0A6J6P2K4"/>
<dbReference type="GO" id="GO:0016747">
    <property type="term" value="F:acyltransferase activity, transferring groups other than amino-acyl groups"/>
    <property type="evidence" value="ECO:0007669"/>
    <property type="project" value="InterPro"/>
</dbReference>
<dbReference type="InterPro" id="IPR016181">
    <property type="entry name" value="Acyl_CoA_acyltransferase"/>
</dbReference>
<reference evidence="4" key="1">
    <citation type="submission" date="2020-05" db="EMBL/GenBank/DDBJ databases">
        <authorList>
            <person name="Chiriac C."/>
            <person name="Salcher M."/>
            <person name="Ghai R."/>
            <person name="Kavagutti S V."/>
        </authorList>
    </citation>
    <scope>NUCLEOTIDE SEQUENCE</scope>
</reference>
<dbReference type="Gene3D" id="3.40.630.30">
    <property type="match status" value="1"/>
</dbReference>
<dbReference type="EMBL" id="CAEZXR010000040">
    <property type="protein sequence ID" value="CAB4692532.1"/>
    <property type="molecule type" value="Genomic_DNA"/>
</dbReference>
<organism evidence="4">
    <name type="scientific">freshwater metagenome</name>
    <dbReference type="NCBI Taxonomy" id="449393"/>
    <lineage>
        <taxon>unclassified sequences</taxon>
        <taxon>metagenomes</taxon>
        <taxon>ecological metagenomes</taxon>
    </lineage>
</organism>
<dbReference type="InterPro" id="IPR050832">
    <property type="entry name" value="Bact_Acetyltransf"/>
</dbReference>
<keyword evidence="2" id="KW-0012">Acyltransferase</keyword>
<evidence type="ECO:0000256" key="2">
    <source>
        <dbReference type="ARBA" id="ARBA00023315"/>
    </source>
</evidence>
<evidence type="ECO:0000256" key="1">
    <source>
        <dbReference type="ARBA" id="ARBA00022679"/>
    </source>
</evidence>
<dbReference type="PROSITE" id="PS51186">
    <property type="entry name" value="GNAT"/>
    <property type="match status" value="1"/>
</dbReference>
<dbReference type="InterPro" id="IPR000182">
    <property type="entry name" value="GNAT_dom"/>
</dbReference>
<feature type="domain" description="N-acetyltransferase" evidence="3">
    <location>
        <begin position="4"/>
        <end position="159"/>
    </location>
</feature>
<dbReference type="CDD" id="cd04301">
    <property type="entry name" value="NAT_SF"/>
    <property type="match status" value="1"/>
</dbReference>
<accession>A0A6J6P2K4</accession>
<keyword evidence="1" id="KW-0808">Transferase</keyword>
<protein>
    <submittedName>
        <fullName evidence="4">Unannotated protein</fullName>
    </submittedName>
</protein>
<gene>
    <name evidence="4" type="ORF">UFOPK2579_00499</name>
</gene>
<dbReference type="SUPFAM" id="SSF55729">
    <property type="entry name" value="Acyl-CoA N-acyltransferases (Nat)"/>
    <property type="match status" value="1"/>
</dbReference>